<name>A0ABV7WLS7_9GAMM</name>
<dbReference type="SUPFAM" id="SSF48452">
    <property type="entry name" value="TPR-like"/>
    <property type="match status" value="1"/>
</dbReference>
<feature type="chain" id="PRO_5047381348" evidence="1">
    <location>
        <begin position="24"/>
        <end position="499"/>
    </location>
</feature>
<dbReference type="Gene3D" id="1.25.40.10">
    <property type="entry name" value="Tetratricopeptide repeat domain"/>
    <property type="match status" value="2"/>
</dbReference>
<accession>A0ABV7WLS7</accession>
<dbReference type="Proteomes" id="UP001595710">
    <property type="component" value="Unassembled WGS sequence"/>
</dbReference>
<reference evidence="3" key="1">
    <citation type="journal article" date="2019" name="Int. J. Syst. Evol. Microbiol.">
        <title>The Global Catalogue of Microorganisms (GCM) 10K type strain sequencing project: providing services to taxonomists for standard genome sequencing and annotation.</title>
        <authorList>
            <consortium name="The Broad Institute Genomics Platform"/>
            <consortium name="The Broad Institute Genome Sequencing Center for Infectious Disease"/>
            <person name="Wu L."/>
            <person name="Ma J."/>
        </authorList>
    </citation>
    <scope>NUCLEOTIDE SEQUENCE [LARGE SCALE GENOMIC DNA]</scope>
    <source>
        <strain evidence="3">CECT 8288</strain>
    </source>
</reference>
<protein>
    <submittedName>
        <fullName evidence="2">Tetratricopeptide repeat protein</fullName>
    </submittedName>
</protein>
<keyword evidence="3" id="KW-1185">Reference proteome</keyword>
<evidence type="ECO:0000313" key="3">
    <source>
        <dbReference type="Proteomes" id="UP001595710"/>
    </source>
</evidence>
<comment type="caution">
    <text evidence="2">The sequence shown here is derived from an EMBL/GenBank/DDBJ whole genome shotgun (WGS) entry which is preliminary data.</text>
</comment>
<dbReference type="RefSeq" id="WP_290282953.1">
    <property type="nucleotide sequence ID" value="NZ_JAUFQI010000001.1"/>
</dbReference>
<dbReference type="InterPro" id="IPR011990">
    <property type="entry name" value="TPR-like_helical_dom_sf"/>
</dbReference>
<keyword evidence="1" id="KW-0732">Signal</keyword>
<dbReference type="EMBL" id="JBHRYN010000002">
    <property type="protein sequence ID" value="MFC3700047.1"/>
    <property type="molecule type" value="Genomic_DNA"/>
</dbReference>
<evidence type="ECO:0000313" key="2">
    <source>
        <dbReference type="EMBL" id="MFC3700047.1"/>
    </source>
</evidence>
<organism evidence="2 3">
    <name type="scientific">Reinekea marina</name>
    <dbReference type="NCBI Taxonomy" id="1310421"/>
    <lineage>
        <taxon>Bacteria</taxon>
        <taxon>Pseudomonadati</taxon>
        <taxon>Pseudomonadota</taxon>
        <taxon>Gammaproteobacteria</taxon>
        <taxon>Oceanospirillales</taxon>
        <taxon>Saccharospirillaceae</taxon>
        <taxon>Reinekea</taxon>
    </lineage>
</organism>
<evidence type="ECO:0000256" key="1">
    <source>
        <dbReference type="SAM" id="SignalP"/>
    </source>
</evidence>
<feature type="signal peptide" evidence="1">
    <location>
        <begin position="1"/>
        <end position="23"/>
    </location>
</feature>
<proteinExistence type="predicted"/>
<gene>
    <name evidence="2" type="ORF">ACFOND_00230</name>
</gene>
<sequence>MNPTIFKFVVAISLLGTMNFSFANGVPSSVSTQVEELGVRTYRLNLTALGGDNDGSVQAWRESAQDLCRNPDWLGVPTDPVSFLSPTRSASKSSATKAALVTRTLTGVVFCLTGFSDSREQGSDAQFKQLIEMPLSEFNLPINTTLYSMLRDEKYQLLLTTLEGLFEKYRNGELEESTIKALYSQILLNDPNQIVKLEKLVSQYPDSAVGYLLLAMSNRDLAWDFRGSGFSMNVVEDDFQIFKEKMKLAKDYIDKAREIDPMLPLVWAKTIDIYKGIGTSEAYLAIPIFRESLEYQPGSVETHFSFFHYSLPKWHGSEDILKWLIEDTKSRYAINQDLIVLEALYIDYEGWKLSQRGLHEKAREKYQEAIEVYSHPAIVSSQISTAFRFGELELAQQYITESLERNPGSSGLYGNLRYIAVEQKNYFDAAKFAYAEALLDKQVTEPLYLRVRIFMAYRRYNDALAELNELLKRDTENSLAIQQLIAEVNYQKSIRDESL</sequence>